<dbReference type="OrthoDB" id="9941526at2759"/>
<accession>A0A9R0B1V5</accession>
<feature type="region of interest" description="Disordered" evidence="1">
    <location>
        <begin position="48"/>
        <end position="84"/>
    </location>
</feature>
<dbReference type="Proteomes" id="UP001155660">
    <property type="component" value="Chromosome A9"/>
</dbReference>
<dbReference type="RefSeq" id="XP_042619524.1">
    <property type="nucleotide sequence ID" value="XM_042763590.1"/>
</dbReference>
<sequence>MRAAIVYVKSQSDAKASVKDLNGCSLQGHTVQLVRLCGLGSADPKLISDQSHSTSETYEAETAGGGLGAKGVTYSSSHGAARGS</sequence>
<dbReference type="GeneID" id="122134416"/>
<dbReference type="AlphaFoldDB" id="A0A9R0B1V5"/>
<protein>
    <submittedName>
        <fullName evidence="2">RNA-binding protein 44-like</fullName>
    </submittedName>
</protein>
<proteinExistence type="predicted"/>
<evidence type="ECO:0000313" key="2">
    <source>
        <dbReference type="RefSeq" id="XP_042619524.1"/>
    </source>
</evidence>
<gene>
    <name evidence="2" type="primary">LOC122134416</name>
</gene>
<evidence type="ECO:0000256" key="1">
    <source>
        <dbReference type="SAM" id="MobiDB-lite"/>
    </source>
</evidence>
<organism evidence="2">
    <name type="scientific">Cyprinus carpio</name>
    <name type="common">Common carp</name>
    <dbReference type="NCBI Taxonomy" id="7962"/>
    <lineage>
        <taxon>Eukaryota</taxon>
        <taxon>Metazoa</taxon>
        <taxon>Chordata</taxon>
        <taxon>Craniata</taxon>
        <taxon>Vertebrata</taxon>
        <taxon>Euteleostomi</taxon>
        <taxon>Actinopterygii</taxon>
        <taxon>Neopterygii</taxon>
        <taxon>Teleostei</taxon>
        <taxon>Ostariophysi</taxon>
        <taxon>Cypriniformes</taxon>
        <taxon>Cyprinidae</taxon>
        <taxon>Cyprininae</taxon>
        <taxon>Cyprinus</taxon>
    </lineage>
</organism>
<name>A0A9R0B1V5_CYPCA</name>
<reference evidence="2" key="1">
    <citation type="submission" date="2025-08" db="UniProtKB">
        <authorList>
            <consortium name="RefSeq"/>
        </authorList>
    </citation>
    <scope>IDENTIFICATION</scope>
    <source>
        <tissue evidence="2">Muscle</tissue>
    </source>
</reference>
<feature type="compositionally biased region" description="Polar residues" evidence="1">
    <location>
        <begin position="48"/>
        <end position="57"/>
    </location>
</feature>
<dbReference type="KEGG" id="ccar:122134416"/>